<dbReference type="AlphaFoldDB" id="A0A2M7U7P1"/>
<name>A0A2M7U7P1_9BACT</name>
<dbReference type="Proteomes" id="UP000230177">
    <property type="component" value="Unassembled WGS sequence"/>
</dbReference>
<organism evidence="1 2">
    <name type="scientific">Candidatus Roizmanbacteria bacterium CG_4_10_14_0_2_um_filter_36_35</name>
    <dbReference type="NCBI Taxonomy" id="1974822"/>
    <lineage>
        <taxon>Bacteria</taxon>
        <taxon>Candidatus Roizmaniibacteriota</taxon>
    </lineage>
</organism>
<proteinExistence type="predicted"/>
<accession>A0A2M7U7P1</accession>
<protein>
    <submittedName>
        <fullName evidence="1">Uncharacterized protein</fullName>
    </submittedName>
</protein>
<gene>
    <name evidence="1" type="ORF">COY13_03710</name>
</gene>
<evidence type="ECO:0000313" key="2">
    <source>
        <dbReference type="Proteomes" id="UP000230177"/>
    </source>
</evidence>
<reference evidence="2" key="1">
    <citation type="submission" date="2017-09" db="EMBL/GenBank/DDBJ databases">
        <title>Depth-based differentiation of microbial function through sediment-hosted aquifers and enrichment of novel symbionts in the deep terrestrial subsurface.</title>
        <authorList>
            <person name="Probst A.J."/>
            <person name="Ladd B."/>
            <person name="Jarett J.K."/>
            <person name="Geller-Mcgrath D.E."/>
            <person name="Sieber C.M.K."/>
            <person name="Emerson J.B."/>
            <person name="Anantharaman K."/>
            <person name="Thomas B.C."/>
            <person name="Malmstrom R."/>
            <person name="Stieglmeier M."/>
            <person name="Klingl A."/>
            <person name="Woyke T."/>
            <person name="Ryan C.M."/>
            <person name="Banfield J.F."/>
        </authorList>
    </citation>
    <scope>NUCLEOTIDE SEQUENCE [LARGE SCALE GENOMIC DNA]</scope>
</reference>
<comment type="caution">
    <text evidence="1">The sequence shown here is derived from an EMBL/GenBank/DDBJ whole genome shotgun (WGS) entry which is preliminary data.</text>
</comment>
<sequence length="64" mass="7127">MNVKSQPAKERRVPKVIVDKSDVGEIIKWDLVSVISTVGRGLAFWKTAHTGQEGVGPIWKRAQK</sequence>
<evidence type="ECO:0000313" key="1">
    <source>
        <dbReference type="EMBL" id="PIZ67179.1"/>
    </source>
</evidence>
<dbReference type="EMBL" id="PFOE01000087">
    <property type="protein sequence ID" value="PIZ67179.1"/>
    <property type="molecule type" value="Genomic_DNA"/>
</dbReference>